<keyword evidence="4" id="KW-0808">Transferase</keyword>
<dbReference type="InterPro" id="IPR015421">
    <property type="entry name" value="PyrdxlP-dep_Trfase_major"/>
</dbReference>
<dbReference type="InterPro" id="IPR000653">
    <property type="entry name" value="DegT/StrS_aminotransferase"/>
</dbReference>
<accession>A0ABY6CYX7</accession>
<dbReference type="RefSeq" id="WP_263050864.1">
    <property type="nucleotide sequence ID" value="NZ_CP106735.1"/>
</dbReference>
<dbReference type="PIRSF" id="PIRSF000390">
    <property type="entry name" value="PLP_StrS"/>
    <property type="match status" value="1"/>
</dbReference>
<dbReference type="Gene3D" id="3.90.1150.10">
    <property type="entry name" value="Aspartate Aminotransferase, domain 1"/>
    <property type="match status" value="1"/>
</dbReference>
<dbReference type="InterPro" id="IPR015424">
    <property type="entry name" value="PyrdxlP-dep_Trfase"/>
</dbReference>
<evidence type="ECO:0000256" key="1">
    <source>
        <dbReference type="ARBA" id="ARBA00022898"/>
    </source>
</evidence>
<reference evidence="4" key="1">
    <citation type="submission" date="2022-10" db="EMBL/GenBank/DDBJ databases">
        <title>Comparative genomics and taxonomic characterization of three novel marine species of genus Reichenbachiella exhibiting antioxidant and polysaccharide degradation activities.</title>
        <authorList>
            <person name="Muhammad N."/>
            <person name="Lee Y.-J."/>
            <person name="Ko J."/>
            <person name="Kim S.-G."/>
        </authorList>
    </citation>
    <scope>NUCLEOTIDE SEQUENCE</scope>
    <source>
        <strain evidence="4">Wsw4-B4</strain>
    </source>
</reference>
<keyword evidence="4" id="KW-0032">Aminotransferase</keyword>
<comment type="similarity">
    <text evidence="2 3">Belongs to the DegT/DnrJ/EryC1 family.</text>
</comment>
<dbReference type="PANTHER" id="PTHR30244">
    <property type="entry name" value="TRANSAMINASE"/>
    <property type="match status" value="1"/>
</dbReference>
<gene>
    <name evidence="4" type="ORF">N7E81_17345</name>
</gene>
<dbReference type="Pfam" id="PF01041">
    <property type="entry name" value="DegT_DnrJ_EryC1"/>
    <property type="match status" value="1"/>
</dbReference>
<proteinExistence type="inferred from homology"/>
<dbReference type="InterPro" id="IPR015422">
    <property type="entry name" value="PyrdxlP-dep_Trfase_small"/>
</dbReference>
<keyword evidence="1 3" id="KW-0663">Pyridoxal phosphate</keyword>
<evidence type="ECO:0000256" key="2">
    <source>
        <dbReference type="ARBA" id="ARBA00037999"/>
    </source>
</evidence>
<organism evidence="4 5">
    <name type="scientific">Reichenbachiella carrageenanivorans</name>
    <dbReference type="NCBI Taxonomy" id="2979869"/>
    <lineage>
        <taxon>Bacteria</taxon>
        <taxon>Pseudomonadati</taxon>
        <taxon>Bacteroidota</taxon>
        <taxon>Cytophagia</taxon>
        <taxon>Cytophagales</taxon>
        <taxon>Reichenbachiellaceae</taxon>
        <taxon>Reichenbachiella</taxon>
    </lineage>
</organism>
<dbReference type="EMBL" id="CP106735">
    <property type="protein sequence ID" value="UXX79121.1"/>
    <property type="molecule type" value="Genomic_DNA"/>
</dbReference>
<evidence type="ECO:0000313" key="4">
    <source>
        <dbReference type="EMBL" id="UXX79121.1"/>
    </source>
</evidence>
<protein>
    <submittedName>
        <fullName evidence="4">DegT/DnrJ/EryC1/StrS family aminotransferase</fullName>
    </submittedName>
</protein>
<name>A0ABY6CYX7_9BACT</name>
<dbReference type="Proteomes" id="UP001062165">
    <property type="component" value="Chromosome"/>
</dbReference>
<sequence>MQVPFVDLKVQHESIKPELDAAIAEVLMHSVFVGGHWVQDFESAFAQYIGVEHSVSCGNGTDALELALQALNIGAGDEVVVPAMTWISTAEVVSTVGAKPVFADVLPDKFTIDPAAIEEKITTHTKAIIPVHFYGRAAEMDQILAIAKKYNLKVIEDCAQAHGAEHNGQRVGSFGDMAAFSFYPSKNLGALGDAGGVVTRSAALAQACRVIANHGQDMKNRHLREGRNSRMDTLQAAILSVKLKYLEPWTDSRISIARYYNEQLADLPIETPLIEEEHRQVFHLYVIQVADRDWVGRQLADRGVATQVHYPASLPALIPYQVHHQPSDYPVAQKLGVRGLSLPMYPELTRVQQDYVIAMLREVLKG</sequence>
<dbReference type="SUPFAM" id="SSF53383">
    <property type="entry name" value="PLP-dependent transferases"/>
    <property type="match status" value="1"/>
</dbReference>
<evidence type="ECO:0000313" key="5">
    <source>
        <dbReference type="Proteomes" id="UP001062165"/>
    </source>
</evidence>
<dbReference type="GO" id="GO:0008483">
    <property type="term" value="F:transaminase activity"/>
    <property type="evidence" value="ECO:0007669"/>
    <property type="project" value="UniProtKB-KW"/>
</dbReference>
<keyword evidence="5" id="KW-1185">Reference proteome</keyword>
<dbReference type="PANTHER" id="PTHR30244:SF36">
    <property type="entry name" value="3-OXO-GLUCOSE-6-PHOSPHATE:GLUTAMATE AMINOTRANSFERASE"/>
    <property type="match status" value="1"/>
</dbReference>
<evidence type="ECO:0000256" key="3">
    <source>
        <dbReference type="RuleBase" id="RU004508"/>
    </source>
</evidence>
<dbReference type="CDD" id="cd00616">
    <property type="entry name" value="AHBA_syn"/>
    <property type="match status" value="1"/>
</dbReference>
<dbReference type="Gene3D" id="3.40.640.10">
    <property type="entry name" value="Type I PLP-dependent aspartate aminotransferase-like (Major domain)"/>
    <property type="match status" value="1"/>
</dbReference>